<dbReference type="SMART" id="SM00220">
    <property type="entry name" value="S_TKc"/>
    <property type="match status" value="1"/>
</dbReference>
<dbReference type="InterPro" id="IPR011009">
    <property type="entry name" value="Kinase-like_dom_sf"/>
</dbReference>
<dbReference type="InterPro" id="IPR008271">
    <property type="entry name" value="Ser/Thr_kinase_AS"/>
</dbReference>
<evidence type="ECO:0000256" key="1">
    <source>
        <dbReference type="ARBA" id="ARBA00022741"/>
    </source>
</evidence>
<dbReference type="Gene3D" id="1.10.510.10">
    <property type="entry name" value="Transferase(Phosphotransferase) domain 1"/>
    <property type="match status" value="1"/>
</dbReference>
<dbReference type="SUPFAM" id="SSF56112">
    <property type="entry name" value="Protein kinase-like (PK-like)"/>
    <property type="match status" value="1"/>
</dbReference>
<dbReference type="OrthoDB" id="4062651at2759"/>
<evidence type="ECO:0000313" key="4">
    <source>
        <dbReference type="EMBL" id="KAF9447813.1"/>
    </source>
</evidence>
<gene>
    <name evidence="4" type="ORF">P691DRAFT_706045</name>
</gene>
<dbReference type="PANTHER" id="PTHR44329:SF298">
    <property type="entry name" value="MIXED LINEAGE KINASE DOMAIN-LIKE PROTEIN"/>
    <property type="match status" value="1"/>
</dbReference>
<accession>A0A9P5XAG1</accession>
<dbReference type="AlphaFoldDB" id="A0A9P5XAG1"/>
<comment type="caution">
    <text evidence="4">The sequence shown here is derived from an EMBL/GenBank/DDBJ whole genome shotgun (WGS) entry which is preliminary data.</text>
</comment>
<dbReference type="PROSITE" id="PS00108">
    <property type="entry name" value="PROTEIN_KINASE_ST"/>
    <property type="match status" value="1"/>
</dbReference>
<proteinExistence type="predicted"/>
<organism evidence="4 5">
    <name type="scientific">Macrolepiota fuliginosa MF-IS2</name>
    <dbReference type="NCBI Taxonomy" id="1400762"/>
    <lineage>
        <taxon>Eukaryota</taxon>
        <taxon>Fungi</taxon>
        <taxon>Dikarya</taxon>
        <taxon>Basidiomycota</taxon>
        <taxon>Agaricomycotina</taxon>
        <taxon>Agaricomycetes</taxon>
        <taxon>Agaricomycetidae</taxon>
        <taxon>Agaricales</taxon>
        <taxon>Agaricineae</taxon>
        <taxon>Agaricaceae</taxon>
        <taxon>Macrolepiota</taxon>
    </lineage>
</organism>
<dbReference type="Proteomes" id="UP000807342">
    <property type="component" value="Unassembled WGS sequence"/>
</dbReference>
<keyword evidence="5" id="KW-1185">Reference proteome</keyword>
<feature type="domain" description="Protein kinase" evidence="3">
    <location>
        <begin position="197"/>
        <end position="463"/>
    </location>
</feature>
<evidence type="ECO:0000256" key="2">
    <source>
        <dbReference type="ARBA" id="ARBA00022840"/>
    </source>
</evidence>
<protein>
    <submittedName>
        <fullName evidence="4">Kinase-like protein</fullName>
    </submittedName>
</protein>
<dbReference type="PANTHER" id="PTHR44329">
    <property type="entry name" value="SERINE/THREONINE-PROTEIN KINASE TNNI3K-RELATED"/>
    <property type="match status" value="1"/>
</dbReference>
<keyword evidence="4" id="KW-0808">Transferase</keyword>
<sequence length="525" mass="59321">MTEAVQQLHGIFETPIEKQDNLLNRTKSELRKAPGIPGVPVTPLSELGELRKERDKAIKDMQQLNSSLFGKWTFVLGFIRSQYSPSTFSGLLSVADEPELGLIRQQPEIKPFSGIQSSQLKTLVLNVIGDEGRRTALVTKLQGTDEARSITDAINDILHETPDILQGDKGKQVLWLLYKLTKSTNVFPQYYRLKGVQVNPRAVAGGAYSDVHRGWYKGKEVCVKAVRTFQEGNTERLTAYAAELIMWPHLSHINILPFYGVYMDQKLKRPCLISPWIENSHICDYLRKDHPQDFRMLLVSDIIDGLCYLHELGIVHCDLKGQNILISNDKRALIADFGISHVAMGTGGLTASFRGTINWSAPELFTVNDGEVFNDETYVRPTTASDIWSFGCVCYEVFTHKIPFYQVRGGSLVATLMKGIAIPLRPPSDSPDHIEDVMWDLMKKCWNYKSQDRPTCKQLQSFFKGLNLQDNRPRTPVGSEDGHAFWRAMKAESKEEVDYQRAFEILTRIWPSTRSNSTGPSVPLL</sequence>
<dbReference type="InterPro" id="IPR000719">
    <property type="entry name" value="Prot_kinase_dom"/>
</dbReference>
<dbReference type="PROSITE" id="PS50011">
    <property type="entry name" value="PROTEIN_KINASE_DOM"/>
    <property type="match status" value="1"/>
</dbReference>
<dbReference type="InterPro" id="IPR051681">
    <property type="entry name" value="Ser/Thr_Kinases-Pseudokinases"/>
</dbReference>
<keyword evidence="4" id="KW-0418">Kinase</keyword>
<evidence type="ECO:0000259" key="3">
    <source>
        <dbReference type="PROSITE" id="PS50011"/>
    </source>
</evidence>
<keyword evidence="2" id="KW-0067">ATP-binding</keyword>
<reference evidence="4" key="1">
    <citation type="submission" date="2020-11" db="EMBL/GenBank/DDBJ databases">
        <authorList>
            <consortium name="DOE Joint Genome Institute"/>
            <person name="Ahrendt S."/>
            <person name="Riley R."/>
            <person name="Andreopoulos W."/>
            <person name="Labutti K."/>
            <person name="Pangilinan J."/>
            <person name="Ruiz-Duenas F.J."/>
            <person name="Barrasa J.M."/>
            <person name="Sanchez-Garcia M."/>
            <person name="Camarero S."/>
            <person name="Miyauchi S."/>
            <person name="Serrano A."/>
            <person name="Linde D."/>
            <person name="Babiker R."/>
            <person name="Drula E."/>
            <person name="Ayuso-Fernandez I."/>
            <person name="Pacheco R."/>
            <person name="Padilla G."/>
            <person name="Ferreira P."/>
            <person name="Barriuso J."/>
            <person name="Kellner H."/>
            <person name="Castanera R."/>
            <person name="Alfaro M."/>
            <person name="Ramirez L."/>
            <person name="Pisabarro A.G."/>
            <person name="Kuo A."/>
            <person name="Tritt A."/>
            <person name="Lipzen A."/>
            <person name="He G."/>
            <person name="Yan M."/>
            <person name="Ng V."/>
            <person name="Cullen D."/>
            <person name="Martin F."/>
            <person name="Rosso M.-N."/>
            <person name="Henrissat B."/>
            <person name="Hibbett D."/>
            <person name="Martinez A.T."/>
            <person name="Grigoriev I.V."/>
        </authorList>
    </citation>
    <scope>NUCLEOTIDE SEQUENCE</scope>
    <source>
        <strain evidence="4">MF-IS2</strain>
    </source>
</reference>
<keyword evidence="1" id="KW-0547">Nucleotide-binding</keyword>
<name>A0A9P5XAG1_9AGAR</name>
<dbReference type="Pfam" id="PF00069">
    <property type="entry name" value="Pkinase"/>
    <property type="match status" value="1"/>
</dbReference>
<dbReference type="GO" id="GO:0004674">
    <property type="term" value="F:protein serine/threonine kinase activity"/>
    <property type="evidence" value="ECO:0007669"/>
    <property type="project" value="TreeGrafter"/>
</dbReference>
<evidence type="ECO:0000313" key="5">
    <source>
        <dbReference type="Proteomes" id="UP000807342"/>
    </source>
</evidence>
<dbReference type="GO" id="GO:0005524">
    <property type="term" value="F:ATP binding"/>
    <property type="evidence" value="ECO:0007669"/>
    <property type="project" value="UniProtKB-KW"/>
</dbReference>
<dbReference type="EMBL" id="MU151184">
    <property type="protein sequence ID" value="KAF9447813.1"/>
    <property type="molecule type" value="Genomic_DNA"/>
</dbReference>